<dbReference type="AlphaFoldDB" id="A0A059G289"/>
<dbReference type="PANTHER" id="PTHR32552">
    <property type="entry name" value="FERRICHROME IRON RECEPTOR-RELATED"/>
    <property type="match status" value="1"/>
</dbReference>
<evidence type="ECO:0000259" key="15">
    <source>
        <dbReference type="Pfam" id="PF07715"/>
    </source>
</evidence>
<evidence type="ECO:0000256" key="7">
    <source>
        <dbReference type="ARBA" id="ARBA00023065"/>
    </source>
</evidence>
<evidence type="ECO:0000256" key="11">
    <source>
        <dbReference type="PROSITE-ProRule" id="PRU01360"/>
    </source>
</evidence>
<sequence length="764" mass="83489">MWTSRQQLLAQASAFALASVVAAGQSAAQEGTPDKSSTMKLQTVTVTAQKRTENLQDVPASLQVLGGSELASQGVTNFEDYVALLPSVSFAGQGPGNSQVFMRGISSGGDGNKSGSSPSVAVYLDDQPVTTIGRVLDVHMYDIARVEAVAGPQGTLYGAGSQAGTLRIITNAPSSAGFEAGYDLSVGTTKEGSESYSVEGFANLPLGEKAALRIVGWHSKDGGYIDNVPATQTFTYGNITVDNAAYVEDDFNTEENTGARAALKIDLNENWTATAKVMHQRQKTNGVWDHDPEDIGDLEVARFFDDSGQDKFTQAGLSVEGNVGALQLTYAGSYLDREVEYNVDYSAYAEYSAYIPYYSCYSSGTLDELTCTDPRIQYDSDDKYKTMTHELRIQNDESERLRFIAGLFYQDAEHDYLNVWHIPTIPADRSVNANPLLSGYPDDAYFITDQARKEKEKALFGEVAFDFTEKLTGTIGARFFETESDLKGAVGTLFSGSPLVDLSSGESGDVFKGNLSYNFTPDALLYVTYSEGFRPGGNNRASTSNIPAVYKSDLITNYEAGWRTTFWDGRARWNGAIFNMDWDDIQITRFDPAESPLGLTANVGTARSRGIETDFSLLLAGGFQINGAASWIEAELTEDYIRNLSGQNVDAPAGTELPDIPKLKLALTGRYEFDFMGNDAFAQGSYRYVGKRYNDLFVAARQEQDAYSIVNLSTGIDRDAWGASLYVTNVADERAELNRNAATYDERITTNRPRTIGVSFYQRF</sequence>
<evidence type="ECO:0000256" key="6">
    <source>
        <dbReference type="ARBA" id="ARBA00023004"/>
    </source>
</evidence>
<evidence type="ECO:0000256" key="1">
    <source>
        <dbReference type="ARBA" id="ARBA00004571"/>
    </source>
</evidence>
<dbReference type="PROSITE" id="PS52016">
    <property type="entry name" value="TONB_DEPENDENT_REC_3"/>
    <property type="match status" value="1"/>
</dbReference>
<evidence type="ECO:0000256" key="8">
    <source>
        <dbReference type="ARBA" id="ARBA00023077"/>
    </source>
</evidence>
<dbReference type="InterPro" id="IPR012910">
    <property type="entry name" value="Plug_dom"/>
</dbReference>
<keyword evidence="10 11" id="KW-0998">Cell outer membrane</keyword>
<dbReference type="SUPFAM" id="SSF56935">
    <property type="entry name" value="Porins"/>
    <property type="match status" value="1"/>
</dbReference>
<keyword evidence="7" id="KW-0406">Ion transport</keyword>
<comment type="similarity">
    <text evidence="11 12">Belongs to the TonB-dependent receptor family.</text>
</comment>
<evidence type="ECO:0000256" key="2">
    <source>
        <dbReference type="ARBA" id="ARBA00022448"/>
    </source>
</evidence>
<dbReference type="PANTHER" id="PTHR32552:SF81">
    <property type="entry name" value="TONB-DEPENDENT OUTER MEMBRANE RECEPTOR"/>
    <property type="match status" value="1"/>
</dbReference>
<name>A0A059G289_9PROT</name>
<dbReference type="InterPro" id="IPR000531">
    <property type="entry name" value="Beta-barrel_TonB"/>
</dbReference>
<keyword evidence="4" id="KW-0410">Iron transport</keyword>
<dbReference type="EMBL" id="ARYL01000046">
    <property type="protein sequence ID" value="KDA00849.1"/>
    <property type="molecule type" value="Genomic_DNA"/>
</dbReference>
<dbReference type="PATRIC" id="fig|1280953.3.peg.3698"/>
<evidence type="ECO:0000256" key="10">
    <source>
        <dbReference type="ARBA" id="ARBA00023237"/>
    </source>
</evidence>
<keyword evidence="17" id="KW-1185">Reference proteome</keyword>
<dbReference type="OrthoDB" id="7313036at2"/>
<keyword evidence="6" id="KW-0408">Iron</keyword>
<evidence type="ECO:0008006" key="18">
    <source>
        <dbReference type="Google" id="ProtNLM"/>
    </source>
</evidence>
<proteinExistence type="inferred from homology"/>
<evidence type="ECO:0000313" key="16">
    <source>
        <dbReference type="EMBL" id="KDA00849.1"/>
    </source>
</evidence>
<dbReference type="InterPro" id="IPR036942">
    <property type="entry name" value="Beta-barrel_TonB_sf"/>
</dbReference>
<feature type="domain" description="TonB-dependent receptor plug" evidence="15">
    <location>
        <begin position="55"/>
        <end position="165"/>
    </location>
</feature>
<evidence type="ECO:0000256" key="9">
    <source>
        <dbReference type="ARBA" id="ARBA00023136"/>
    </source>
</evidence>
<keyword evidence="8 12" id="KW-0798">TonB box</keyword>
<dbReference type="eggNOG" id="COG4773">
    <property type="taxonomic scope" value="Bacteria"/>
</dbReference>
<evidence type="ECO:0000256" key="13">
    <source>
        <dbReference type="SAM" id="SignalP"/>
    </source>
</evidence>
<keyword evidence="2 11" id="KW-0813">Transport</keyword>
<dbReference type="GO" id="GO:0009279">
    <property type="term" value="C:cell outer membrane"/>
    <property type="evidence" value="ECO:0007669"/>
    <property type="project" value="UniProtKB-SubCell"/>
</dbReference>
<protein>
    <recommendedName>
        <fullName evidence="18">TonB-dependent receptor</fullName>
    </recommendedName>
</protein>
<reference evidence="16 17" key="1">
    <citation type="journal article" date="2014" name="Antonie Van Leeuwenhoek">
        <title>Hyphomonas beringensis sp. nov. and Hyphomonas chukchiensis sp. nov., isolated from surface seawater of the Bering Sea and Chukchi Sea.</title>
        <authorList>
            <person name="Li C."/>
            <person name="Lai Q."/>
            <person name="Li G."/>
            <person name="Dong C."/>
            <person name="Wang J."/>
            <person name="Liao Y."/>
            <person name="Shao Z."/>
        </authorList>
    </citation>
    <scope>NUCLEOTIDE SEQUENCE [LARGE SCALE GENOMIC DNA]</scope>
    <source>
        <strain evidence="16 17">SCH89</strain>
    </source>
</reference>
<comment type="subcellular location">
    <subcellularLocation>
        <location evidence="1 11">Cell outer membrane</location>
        <topology evidence="1 11">Multi-pass membrane protein</topology>
    </subcellularLocation>
</comment>
<gene>
    <name evidence="16" type="ORF">HOC_18479</name>
</gene>
<keyword evidence="5 11" id="KW-0812">Transmembrane</keyword>
<evidence type="ECO:0000256" key="12">
    <source>
        <dbReference type="RuleBase" id="RU003357"/>
    </source>
</evidence>
<organism evidence="16 17">
    <name type="scientific">Hyphomonas oceanitis SCH89</name>
    <dbReference type="NCBI Taxonomy" id="1280953"/>
    <lineage>
        <taxon>Bacteria</taxon>
        <taxon>Pseudomonadati</taxon>
        <taxon>Pseudomonadota</taxon>
        <taxon>Alphaproteobacteria</taxon>
        <taxon>Hyphomonadales</taxon>
        <taxon>Hyphomonadaceae</taxon>
        <taxon>Hyphomonas</taxon>
    </lineage>
</organism>
<accession>A0A059G289</accession>
<feature type="signal peptide" evidence="13">
    <location>
        <begin position="1"/>
        <end position="28"/>
    </location>
</feature>
<feature type="domain" description="TonB-dependent receptor-like beta-barrel" evidence="14">
    <location>
        <begin position="308"/>
        <end position="730"/>
    </location>
</feature>
<evidence type="ECO:0000256" key="5">
    <source>
        <dbReference type="ARBA" id="ARBA00022692"/>
    </source>
</evidence>
<keyword evidence="3 11" id="KW-1134">Transmembrane beta strand</keyword>
<dbReference type="Gene3D" id="2.40.170.20">
    <property type="entry name" value="TonB-dependent receptor, beta-barrel domain"/>
    <property type="match status" value="1"/>
</dbReference>
<dbReference type="Pfam" id="PF07715">
    <property type="entry name" value="Plug"/>
    <property type="match status" value="1"/>
</dbReference>
<comment type="caution">
    <text evidence="16">The sequence shown here is derived from an EMBL/GenBank/DDBJ whole genome shotgun (WGS) entry which is preliminary data.</text>
</comment>
<dbReference type="Pfam" id="PF00593">
    <property type="entry name" value="TonB_dep_Rec_b-barrel"/>
    <property type="match status" value="1"/>
</dbReference>
<keyword evidence="13" id="KW-0732">Signal</keyword>
<dbReference type="InterPro" id="IPR039426">
    <property type="entry name" value="TonB-dep_rcpt-like"/>
</dbReference>
<evidence type="ECO:0000256" key="4">
    <source>
        <dbReference type="ARBA" id="ARBA00022496"/>
    </source>
</evidence>
<evidence type="ECO:0000256" key="3">
    <source>
        <dbReference type="ARBA" id="ARBA00022452"/>
    </source>
</evidence>
<dbReference type="GO" id="GO:0006826">
    <property type="term" value="P:iron ion transport"/>
    <property type="evidence" value="ECO:0007669"/>
    <property type="project" value="UniProtKB-KW"/>
</dbReference>
<dbReference type="Proteomes" id="UP000024942">
    <property type="component" value="Unassembled WGS sequence"/>
</dbReference>
<evidence type="ECO:0000259" key="14">
    <source>
        <dbReference type="Pfam" id="PF00593"/>
    </source>
</evidence>
<evidence type="ECO:0000313" key="17">
    <source>
        <dbReference type="Proteomes" id="UP000024942"/>
    </source>
</evidence>
<feature type="chain" id="PRO_5001578469" description="TonB-dependent receptor" evidence="13">
    <location>
        <begin position="29"/>
        <end position="764"/>
    </location>
</feature>
<keyword evidence="9 11" id="KW-0472">Membrane</keyword>
<dbReference type="STRING" id="1280953.HOC_18479"/>